<dbReference type="InterPro" id="IPR034466">
    <property type="entry name" value="Methyltransferase_Class_B"/>
</dbReference>
<evidence type="ECO:0000256" key="1">
    <source>
        <dbReference type="ARBA" id="ARBA00001966"/>
    </source>
</evidence>
<protein>
    <submittedName>
        <fullName evidence="9">B12-binding domain-containing radical SAM protein</fullName>
    </submittedName>
</protein>
<dbReference type="Proteomes" id="UP001165492">
    <property type="component" value="Unassembled WGS sequence"/>
</dbReference>
<evidence type="ECO:0000256" key="2">
    <source>
        <dbReference type="ARBA" id="ARBA00022603"/>
    </source>
</evidence>
<gene>
    <name evidence="9" type="ORF">LMF89_14235</name>
</gene>
<evidence type="ECO:0000256" key="7">
    <source>
        <dbReference type="ARBA" id="ARBA00023014"/>
    </source>
</evidence>
<evidence type="ECO:0000256" key="3">
    <source>
        <dbReference type="ARBA" id="ARBA00022679"/>
    </source>
</evidence>
<dbReference type="PANTHER" id="PTHR43409">
    <property type="entry name" value="ANAEROBIC MAGNESIUM-PROTOPORPHYRIN IX MONOMETHYL ESTER CYCLASE-RELATED"/>
    <property type="match status" value="1"/>
</dbReference>
<evidence type="ECO:0000313" key="10">
    <source>
        <dbReference type="Proteomes" id="UP001165492"/>
    </source>
</evidence>
<keyword evidence="10" id="KW-1185">Reference proteome</keyword>
<dbReference type="SFLD" id="SFLDG01123">
    <property type="entry name" value="methyltransferase_(Class_B)"/>
    <property type="match status" value="1"/>
</dbReference>
<evidence type="ECO:0000256" key="4">
    <source>
        <dbReference type="ARBA" id="ARBA00022691"/>
    </source>
</evidence>
<accession>A0ABS8HTK1</accession>
<keyword evidence="4" id="KW-0949">S-adenosyl-L-methionine</keyword>
<dbReference type="Pfam" id="PF04055">
    <property type="entry name" value="Radical_SAM"/>
    <property type="match status" value="1"/>
</dbReference>
<dbReference type="EMBL" id="JAJHJB010000019">
    <property type="protein sequence ID" value="MCC5466506.1"/>
    <property type="molecule type" value="Genomic_DNA"/>
</dbReference>
<dbReference type="SFLD" id="SFLDS00029">
    <property type="entry name" value="Radical_SAM"/>
    <property type="match status" value="1"/>
</dbReference>
<evidence type="ECO:0000256" key="5">
    <source>
        <dbReference type="ARBA" id="ARBA00022723"/>
    </source>
</evidence>
<dbReference type="RefSeq" id="WP_229535649.1">
    <property type="nucleotide sequence ID" value="NZ_JAJHJB010000019.1"/>
</dbReference>
<keyword evidence="3" id="KW-0808">Transferase</keyword>
<dbReference type="SFLD" id="SFLDG01082">
    <property type="entry name" value="B12-binding_domain_containing"/>
    <property type="match status" value="1"/>
</dbReference>
<evidence type="ECO:0000259" key="8">
    <source>
        <dbReference type="PROSITE" id="PS51918"/>
    </source>
</evidence>
<dbReference type="SMART" id="SM00729">
    <property type="entry name" value="Elp3"/>
    <property type="match status" value="1"/>
</dbReference>
<evidence type="ECO:0000256" key="6">
    <source>
        <dbReference type="ARBA" id="ARBA00023004"/>
    </source>
</evidence>
<dbReference type="SUPFAM" id="SSF102114">
    <property type="entry name" value="Radical SAM enzymes"/>
    <property type="match status" value="1"/>
</dbReference>
<comment type="caution">
    <text evidence="9">The sequence shown here is derived from an EMBL/GenBank/DDBJ whole genome shotgun (WGS) entry which is preliminary data.</text>
</comment>
<comment type="cofactor">
    <cofactor evidence="1">
        <name>[4Fe-4S] cluster</name>
        <dbReference type="ChEBI" id="CHEBI:49883"/>
    </cofactor>
</comment>
<dbReference type="InterPro" id="IPR058240">
    <property type="entry name" value="rSAM_sf"/>
</dbReference>
<dbReference type="InterPro" id="IPR023404">
    <property type="entry name" value="rSAM_horseshoe"/>
</dbReference>
<dbReference type="PANTHER" id="PTHR43409:SF7">
    <property type="entry name" value="BLL1977 PROTEIN"/>
    <property type="match status" value="1"/>
</dbReference>
<dbReference type="Gene3D" id="3.80.30.20">
    <property type="entry name" value="tm_1862 like domain"/>
    <property type="match status" value="1"/>
</dbReference>
<dbReference type="CDD" id="cd01335">
    <property type="entry name" value="Radical_SAM"/>
    <property type="match status" value="1"/>
</dbReference>
<keyword evidence="7" id="KW-0411">Iron-sulfur</keyword>
<name>A0ABS8HTK1_9FIRM</name>
<keyword evidence="6" id="KW-0408">Iron</keyword>
<dbReference type="Gene3D" id="3.40.50.280">
    <property type="entry name" value="Cobalamin-binding domain"/>
    <property type="match status" value="1"/>
</dbReference>
<dbReference type="InterPro" id="IPR007197">
    <property type="entry name" value="rSAM"/>
</dbReference>
<feature type="domain" description="Radical SAM core" evidence="8">
    <location>
        <begin position="171"/>
        <end position="399"/>
    </location>
</feature>
<keyword evidence="2" id="KW-0489">Methyltransferase</keyword>
<dbReference type="InterPro" id="IPR006638">
    <property type="entry name" value="Elp3/MiaA/NifB-like_rSAM"/>
</dbReference>
<organism evidence="9 10">
    <name type="scientific">Pelosinus baikalensis</name>
    <dbReference type="NCBI Taxonomy" id="2892015"/>
    <lineage>
        <taxon>Bacteria</taxon>
        <taxon>Bacillati</taxon>
        <taxon>Bacillota</taxon>
        <taxon>Negativicutes</taxon>
        <taxon>Selenomonadales</taxon>
        <taxon>Sporomusaceae</taxon>
        <taxon>Pelosinus</taxon>
    </lineage>
</organism>
<evidence type="ECO:0000313" key="9">
    <source>
        <dbReference type="EMBL" id="MCC5466506.1"/>
    </source>
</evidence>
<dbReference type="InterPro" id="IPR051198">
    <property type="entry name" value="BchE-like"/>
</dbReference>
<keyword evidence="5" id="KW-0479">Metal-binding</keyword>
<reference evidence="9" key="1">
    <citation type="submission" date="2021-11" db="EMBL/GenBank/DDBJ databases">
        <title>Description of a new species Pelosinus isolated from the bottom sediments of Lake Baikal.</title>
        <authorList>
            <person name="Zakharyuk A."/>
        </authorList>
    </citation>
    <scope>NUCLEOTIDE SEQUENCE</scope>
    <source>
        <strain evidence="9">Bkl1</strain>
    </source>
</reference>
<sequence length="436" mass="49810">MKRILLLVPKGNGPGDGKKWNKDWLDEMEIAVSKSLWRIVTPGALVLGSLADSIGHQVDLVDEEFQEVEKDKKFDIVAMYTVAPNAKRAYMWANYYRSVGTHVVLGGVHAAMCPEEAELHADTLLLGETEYIWPEFLKDFAYGKAKKRYTQALGKVDLNHSPAPAFKLLPPNGRRIIPVQTARGCPHGCRFCNMRSLYGKGYRLKNLDNVEKELQEVMKVNPRATIYFTDDNLFCDRARSKKMLEIIRSYGLQWYTNCDISFGQDEEFVKTAYRSGCRQVLIGFESVNPENLVNIDENNFKSHQFSNYKDAIRRIQSNGIGVVGSFIIGLDEDDKEVFQKTVDFACETNLFGASATVNTPYPGTVSFGEMRQQDRIVTYDWDMYTIFQPVIIPRKMTVEELNDGYTQMIKEINSPKNINRRLEYFKEQLKSVKGYG</sequence>
<proteinExistence type="predicted"/>
<dbReference type="PROSITE" id="PS51918">
    <property type="entry name" value="RADICAL_SAM"/>
    <property type="match status" value="1"/>
</dbReference>